<dbReference type="InterPro" id="IPR003594">
    <property type="entry name" value="HATPase_dom"/>
</dbReference>
<keyword evidence="6" id="KW-1185">Reference proteome</keyword>
<dbReference type="Pfam" id="PF22899">
    <property type="entry name" value="SMCHD1_S5"/>
    <property type="match status" value="1"/>
</dbReference>
<dbReference type="InParanoid" id="A0A2P6ND28"/>
<reference evidence="5 6" key="1">
    <citation type="journal article" date="2018" name="Genome Biol. Evol.">
        <title>Multiple Roots of Fruiting Body Formation in Amoebozoa.</title>
        <authorList>
            <person name="Hillmann F."/>
            <person name="Forbes G."/>
            <person name="Novohradska S."/>
            <person name="Ferling I."/>
            <person name="Riege K."/>
            <person name="Groth M."/>
            <person name="Westermann M."/>
            <person name="Marz M."/>
            <person name="Spaller T."/>
            <person name="Winckler T."/>
            <person name="Schaap P."/>
            <person name="Glockner G."/>
        </authorList>
    </citation>
    <scope>NUCLEOTIDE SEQUENCE [LARGE SCALE GENOMIC DNA]</scope>
    <source>
        <strain evidence="5 6">Jena</strain>
    </source>
</reference>
<protein>
    <submittedName>
        <fullName evidence="5">Uncharacterized protein</fullName>
    </submittedName>
</protein>
<dbReference type="CDD" id="cd00075">
    <property type="entry name" value="HATPase"/>
    <property type="match status" value="1"/>
</dbReference>
<dbReference type="PANTHER" id="PTHR22640:SF2">
    <property type="entry name" value="STRUCTURAL MAINTENANCE OF CHROMOSOMES FLEXIBLE HINGE DOMAIN-CONTAINING PROTEIN 1"/>
    <property type="match status" value="1"/>
</dbReference>
<feature type="domain" description="SMCHD1 ribosomal S5" evidence="4">
    <location>
        <begin position="420"/>
        <end position="568"/>
    </location>
</feature>
<accession>A0A2P6ND28</accession>
<feature type="domain" description="Histidine kinase/HSP90-like ATPase" evidence="3">
    <location>
        <begin position="177"/>
        <end position="292"/>
    </location>
</feature>
<proteinExistence type="predicted"/>
<dbReference type="PANTHER" id="PTHR22640">
    <property type="entry name" value="STRUCTURAL MAINTENANCE OF CHROMOSOMES FLEXIBLE HINGE DOMAIN-CONTAINING PROTEIN 1"/>
    <property type="match status" value="1"/>
</dbReference>
<evidence type="ECO:0000259" key="4">
    <source>
        <dbReference type="Pfam" id="PF22899"/>
    </source>
</evidence>
<evidence type="ECO:0000256" key="2">
    <source>
        <dbReference type="SAM" id="MobiDB-lite"/>
    </source>
</evidence>
<dbReference type="OrthoDB" id="10036779at2759"/>
<gene>
    <name evidence="5" type="ORF">PROFUN_08722</name>
</gene>
<feature type="compositionally biased region" description="Basic and acidic residues" evidence="2">
    <location>
        <begin position="1725"/>
        <end position="1772"/>
    </location>
</feature>
<evidence type="ECO:0000313" key="6">
    <source>
        <dbReference type="Proteomes" id="UP000241769"/>
    </source>
</evidence>
<dbReference type="InterPro" id="IPR036890">
    <property type="entry name" value="HATPase_C_sf"/>
</dbReference>
<name>A0A2P6ND28_9EUKA</name>
<sequence length="2036" mass="233832">MAADSLFVSGEVTERAPAKEARFDREMRWPEGGFSVLTGTTALDLSELTQCWVTCAATVHNNLREYMDDRLKYISLWDPDKKGFEALASLQEFKVSIRKHLNPLLNATSALTICSVSFKEVSEEQWKDVYEGTNEHPFFLIRRDGKSERDYDDFEHQFVRQNIPRVDIVESLATDHSLITAICELVDNSIQYTNDLNEDKKIDISINYYRFSIEDNGVGIPLNRFEKIGLLGTRTFTEPTPLASQSNEQTIISHHGSKAMKKMESDLKRIFFTAFFSKFGIGLKTAVQKICEDEGTFYIRSKCRENQCNVVIQQSNYSSASQQWDWNETIKAEKGDGHYTIISAEQMDPHLMMEGEEGRAVVTQVIRSLVNIYYYYIHGPETFCNELRRINKQSGTLVPSVHHISVEHCDEKTKLNEMKDNICDQYLKKAATAFPFWVEFDITARGADTSHSQRATGAVFYYPYDDGETMPIRQNGAKNSCDWFWQGRLLEKMNTPLRFMIPGKKSTKDVPMRCWDRLKGQIFIERAFTPSTNKAELNHETKAYIEALDDALWKLRPAFCTWLKGCHALDREEKFNHHLKSEVNETVKGMFSSFESVSVQGVDYEEGGHAKVLDAGTWRHGQILKVGHTGDYADALGKPPAMIFCSWTWIAQPPELIEITDRKKTIQIIDETEFDRLCRADGERLRPDTLVCEGPKETVAGKMKESIIIKLQNALKEFIPFGDEIDFIIRMKSPGGELKVLNVEKKRVDEQHLHIRNIVMKRVGDYDIHICIKEEEQISITHTIRVLPGEPTSIHIEGREDRSFVGRLGEPFPPLTITLLDEYKNPSELVRDIEIGSTGIQDVEKKIQDLPMKKIIRDVMVTHHTFKGTDIKTFNLKFKYGKLKANQVYTLKKGAPHQLTVHGPEECINEGTISLGCLADDQSNNTLKKEDSVQIHLRSSFTQPEEWKFRSGETIELKIKVPFFYDKTGVDVSQSRRKRNPSQQKWMVGDCVQLNTETEQFYLLERIGGRGEKYEARELEKGEEKGELIITNQVKELEPGKIATKIWLLSERHREWTKQKDLYYCRSIKINQKKHLLMGSPNESHDHSPFKIKIITWDAVYEETIERDYMGEPMEIWMKERSKHVGLDYNLTCFVFYERLLDSWQTFENTVNDEVEAVEHNYWLKMEPSDKPKALVIEEIDPDFKEGDKRHTIGSDVTLRIRAVSEATPMSGELTYVESREEDNDTEYITVESVDFYDYTIRVQPKSSHQRTINQWFELFIGSMGRIITGRHPLRWCLGKPQAMIIGEDVVKCTNGREKKIHCTLTVDGQHYVHTDTIYEPEEQYLLVDGRKIVVQSGSMKDSPGKRSVQFTTHMKSGEYQATLVIVFDKMDKMHHLSTNFTLCVNAGIPKKISCSEPSLECYRGDIIPALGIHLLDESDNIVDREYDLKARIFGLFTSPPLSQEISLKMDEEFGYTFKDYTAEQKSSGKFHFSVKNDDGDVLQCEAAVQILAGLQKSLEVDVDESIRVTAGCTIDAEIRIHLKDEDGHDLPLPVRQLSYSWNDTIVKSLSDRQTRISPNKTRVTVKESIIRAPTKTGENSLKFHYSDLFATLKVDVTAGPPSDLRCDIDLKSEKLKEGDLLLGQMQVQVLDTYGNVTKAKSELDVVLVDDSESRILLFNRAWNGEEMMDVPQIYLKSVGNATYLEQTIQPGTYKVVILSDSEQEATVITVMSLNKRVSDVQLNEQRKKVREGEEAKKRKKREDIAKQLTTAREEKKKNANKRKREEKNERELKERIAELERLLQEEKTIPKRDCTRPRVSEKVQELLDKPNCLGFMVELGQVDKVREKFPKCSSLQYATTISRYLGPKLGHIVFIQSNEPGSISMHQVHLLMSDVPNCPPVRWLNPTQHPVKEEEKKGQVTSPLHDLIVVPSHFPNQVRLVVERMWRQITSRVQVWEDIGQADKKEKREQETDKLIFLSEGLIIKGESTKISTANDTLLLAGCSAMQRTGYREMEEELEEKKAELKHVQRIVTGEMEEEQIIRSLEARLDTLDSE</sequence>
<dbReference type="Pfam" id="PF02518">
    <property type="entry name" value="HATPase_c"/>
    <property type="match status" value="1"/>
</dbReference>
<feature type="region of interest" description="Disordered" evidence="2">
    <location>
        <begin position="1723"/>
        <end position="1772"/>
    </location>
</feature>
<feature type="coiled-coil region" evidence="1">
    <location>
        <begin position="1992"/>
        <end position="2036"/>
    </location>
</feature>
<dbReference type="InterPro" id="IPR055109">
    <property type="entry name" value="SMCHD1_S5"/>
</dbReference>
<dbReference type="EMBL" id="MDYQ01000115">
    <property type="protein sequence ID" value="PRP81858.1"/>
    <property type="molecule type" value="Genomic_DNA"/>
</dbReference>
<organism evidence="5 6">
    <name type="scientific">Planoprotostelium fungivorum</name>
    <dbReference type="NCBI Taxonomy" id="1890364"/>
    <lineage>
        <taxon>Eukaryota</taxon>
        <taxon>Amoebozoa</taxon>
        <taxon>Evosea</taxon>
        <taxon>Variosea</taxon>
        <taxon>Cavosteliida</taxon>
        <taxon>Cavosteliaceae</taxon>
        <taxon>Planoprotostelium</taxon>
    </lineage>
</organism>
<dbReference type="InterPro" id="IPR038892">
    <property type="entry name" value="SMCHD1"/>
</dbReference>
<dbReference type="GO" id="GO:0006302">
    <property type="term" value="P:double-strand break repair"/>
    <property type="evidence" value="ECO:0007669"/>
    <property type="project" value="InterPro"/>
</dbReference>
<dbReference type="SUPFAM" id="SSF55874">
    <property type="entry name" value="ATPase domain of HSP90 chaperone/DNA topoisomerase II/histidine kinase"/>
    <property type="match status" value="1"/>
</dbReference>
<evidence type="ECO:0000256" key="1">
    <source>
        <dbReference type="SAM" id="Coils"/>
    </source>
</evidence>
<comment type="caution">
    <text evidence="5">The sequence shown here is derived from an EMBL/GenBank/DDBJ whole genome shotgun (WGS) entry which is preliminary data.</text>
</comment>
<evidence type="ECO:0000259" key="3">
    <source>
        <dbReference type="Pfam" id="PF02518"/>
    </source>
</evidence>
<dbReference type="Gene3D" id="3.30.565.10">
    <property type="entry name" value="Histidine kinase-like ATPase, C-terminal domain"/>
    <property type="match status" value="1"/>
</dbReference>
<evidence type="ECO:0000313" key="5">
    <source>
        <dbReference type="EMBL" id="PRP81858.1"/>
    </source>
</evidence>
<keyword evidence="1" id="KW-0175">Coiled coil</keyword>
<dbReference type="Proteomes" id="UP000241769">
    <property type="component" value="Unassembled WGS sequence"/>
</dbReference>